<feature type="repeat" description="ANK" evidence="3">
    <location>
        <begin position="379"/>
        <end position="411"/>
    </location>
</feature>
<sequence>MAALEVHLIKAVQDSDINEVISLIEKGANINVFTSGRTPLAIAAHQGNVPMLELLLNCGHFKQKVEKTPKKKSNKNDSSRSTSERTAVKKRKAIEGNNGYYEVIYDDKSEDSESDVNRNVSLDEAETPEGMDNLEWDMELEEDETPDYEDAWSDQYRWYAKILAKSCYVPSDLPYSCDVNLQDSVGRCAIHYAAEYGHVNAVKVLINAGCKADMGDVDSLTPLHLAANGGHLGVVETLLSSGCHVNAKTTDKLSPLHYAAARGYTEVASSLLNAGANVDSLDEGDRTPLILAVSRNIYDVAKILVNRGARVNIEDVKGYTAMCEAVWHKSVPLVKLLLDAGAKVVPTHFLVHYAVLHRQPEMVSALLEAGALVNIRDACGDTPLITAATSSQADMVDLLLSYGAVVDQVGGSSEKTPLYCAVAMADRPCLKIIRTLVEAGADIERLTWGQTPLIASLLSGKKKAAVTLIALGAKVTQPVMALVKSMSSISVARAFVYSGYNITNLEPSVLPPSKWPVDTSKIDGWLQHTKYNPLGLAEMCRIVVRKQAVGVLSLWLSSLQLPPVITRYLTMEDLMDGDIEKEPTTGPKYSNFFFEPNWDFNSFNTEENQRLVTVFNFITQDVSSKKKTEE</sequence>
<feature type="repeat" description="ANK" evidence="3">
    <location>
        <begin position="218"/>
        <end position="250"/>
    </location>
</feature>
<evidence type="ECO:0000256" key="4">
    <source>
        <dbReference type="SAM" id="MobiDB-lite"/>
    </source>
</evidence>
<organism evidence="5 6">
    <name type="scientific">Nezara viridula</name>
    <name type="common">Southern green stink bug</name>
    <name type="synonym">Cimex viridulus</name>
    <dbReference type="NCBI Taxonomy" id="85310"/>
    <lineage>
        <taxon>Eukaryota</taxon>
        <taxon>Metazoa</taxon>
        <taxon>Ecdysozoa</taxon>
        <taxon>Arthropoda</taxon>
        <taxon>Hexapoda</taxon>
        <taxon>Insecta</taxon>
        <taxon>Pterygota</taxon>
        <taxon>Neoptera</taxon>
        <taxon>Paraneoptera</taxon>
        <taxon>Hemiptera</taxon>
        <taxon>Heteroptera</taxon>
        <taxon>Panheteroptera</taxon>
        <taxon>Pentatomomorpha</taxon>
        <taxon>Pentatomoidea</taxon>
        <taxon>Pentatomidae</taxon>
        <taxon>Pentatominae</taxon>
        <taxon>Nezara</taxon>
    </lineage>
</organism>
<dbReference type="PRINTS" id="PR01415">
    <property type="entry name" value="ANKYRIN"/>
</dbReference>
<feature type="region of interest" description="Disordered" evidence="4">
    <location>
        <begin position="65"/>
        <end position="89"/>
    </location>
</feature>
<dbReference type="SMART" id="SM00248">
    <property type="entry name" value="ANK"/>
    <property type="match status" value="11"/>
</dbReference>
<name>A0A9P0E9Y9_NEZVI</name>
<dbReference type="PANTHER" id="PTHR24166">
    <property type="entry name" value="ROLLING PEBBLES, ISOFORM B"/>
    <property type="match status" value="1"/>
</dbReference>
<protein>
    <submittedName>
        <fullName evidence="5">Uncharacterized protein</fullName>
    </submittedName>
</protein>
<dbReference type="OrthoDB" id="6623358at2759"/>
<keyword evidence="6" id="KW-1185">Reference proteome</keyword>
<feature type="repeat" description="ANK" evidence="3">
    <location>
        <begin position="351"/>
        <end position="378"/>
    </location>
</feature>
<dbReference type="InterPro" id="IPR050889">
    <property type="entry name" value="Dendritic_Spine_Reg/Scaffold"/>
</dbReference>
<dbReference type="InterPro" id="IPR002110">
    <property type="entry name" value="Ankyrin_rpt"/>
</dbReference>
<feature type="repeat" description="ANK" evidence="3">
    <location>
        <begin position="413"/>
        <end position="448"/>
    </location>
</feature>
<dbReference type="Pfam" id="PF12796">
    <property type="entry name" value="Ank_2"/>
    <property type="match status" value="3"/>
</dbReference>
<dbReference type="SUPFAM" id="SSF48403">
    <property type="entry name" value="Ankyrin repeat"/>
    <property type="match status" value="2"/>
</dbReference>
<dbReference type="Gene3D" id="1.25.40.20">
    <property type="entry name" value="Ankyrin repeat-containing domain"/>
    <property type="match status" value="4"/>
</dbReference>
<evidence type="ECO:0000313" key="6">
    <source>
        <dbReference type="Proteomes" id="UP001152798"/>
    </source>
</evidence>
<feature type="repeat" description="ANK" evidence="3">
    <location>
        <begin position="284"/>
        <end position="316"/>
    </location>
</feature>
<dbReference type="EMBL" id="OV725077">
    <property type="protein sequence ID" value="CAH1391114.1"/>
    <property type="molecule type" value="Genomic_DNA"/>
</dbReference>
<evidence type="ECO:0000313" key="5">
    <source>
        <dbReference type="EMBL" id="CAH1391114.1"/>
    </source>
</evidence>
<feature type="repeat" description="ANK" evidence="3">
    <location>
        <begin position="35"/>
        <end position="59"/>
    </location>
</feature>
<accession>A0A9P0E9Y9</accession>
<dbReference type="PANTHER" id="PTHR24166:SF48">
    <property type="entry name" value="PROTEIN VAPYRIN"/>
    <property type="match status" value="1"/>
</dbReference>
<dbReference type="PROSITE" id="PS50088">
    <property type="entry name" value="ANK_REPEAT"/>
    <property type="match status" value="8"/>
</dbReference>
<dbReference type="AlphaFoldDB" id="A0A9P0E9Y9"/>
<keyword evidence="1" id="KW-0677">Repeat</keyword>
<dbReference type="PROSITE" id="PS50297">
    <property type="entry name" value="ANK_REP_REGION"/>
    <property type="match status" value="6"/>
</dbReference>
<evidence type="ECO:0000256" key="3">
    <source>
        <dbReference type="PROSITE-ProRule" id="PRU00023"/>
    </source>
</evidence>
<evidence type="ECO:0000256" key="2">
    <source>
        <dbReference type="ARBA" id="ARBA00023043"/>
    </source>
</evidence>
<reference evidence="5" key="1">
    <citation type="submission" date="2022-01" db="EMBL/GenBank/DDBJ databases">
        <authorList>
            <person name="King R."/>
        </authorList>
    </citation>
    <scope>NUCLEOTIDE SEQUENCE</scope>
</reference>
<proteinExistence type="predicted"/>
<evidence type="ECO:0000256" key="1">
    <source>
        <dbReference type="ARBA" id="ARBA00022737"/>
    </source>
</evidence>
<feature type="repeat" description="ANK" evidence="3">
    <location>
        <begin position="185"/>
        <end position="217"/>
    </location>
</feature>
<keyword evidence="2 3" id="KW-0040">ANK repeat</keyword>
<gene>
    <name evidence="5" type="ORF">NEZAVI_LOCUS2193</name>
</gene>
<dbReference type="InterPro" id="IPR036770">
    <property type="entry name" value="Ankyrin_rpt-contain_sf"/>
</dbReference>
<feature type="compositionally biased region" description="Basic and acidic residues" evidence="4">
    <location>
        <begin position="65"/>
        <end position="87"/>
    </location>
</feature>
<dbReference type="Pfam" id="PF13637">
    <property type="entry name" value="Ank_4"/>
    <property type="match status" value="1"/>
</dbReference>
<dbReference type="Proteomes" id="UP001152798">
    <property type="component" value="Chromosome 1"/>
</dbReference>
<feature type="repeat" description="ANK" evidence="3">
    <location>
        <begin position="251"/>
        <end position="283"/>
    </location>
</feature>